<evidence type="ECO:0000313" key="2">
    <source>
        <dbReference type="Proteomes" id="UP000479043"/>
    </source>
</evidence>
<reference evidence="1 2" key="1">
    <citation type="submission" date="2020-01" db="EMBL/GenBank/DDBJ databases">
        <authorList>
            <person name="Chen S."/>
        </authorList>
    </citation>
    <scope>NUCLEOTIDE SEQUENCE [LARGE SCALE GENOMIC DNA]</scope>
    <source>
        <strain evidence="1 2">GS-10</strain>
    </source>
</reference>
<dbReference type="EMBL" id="WWEN01000006">
    <property type="protein sequence ID" value="MYM56518.1"/>
    <property type="molecule type" value="Genomic_DNA"/>
</dbReference>
<name>A0A6L8LKC1_9RHOB</name>
<proteinExistence type="predicted"/>
<evidence type="ECO:0000313" key="1">
    <source>
        <dbReference type="EMBL" id="MYM56518.1"/>
    </source>
</evidence>
<organism evidence="1 2">
    <name type="scientific">Thalassovita mangrovi</name>
    <dbReference type="NCBI Taxonomy" id="2692236"/>
    <lineage>
        <taxon>Bacteria</taxon>
        <taxon>Pseudomonadati</taxon>
        <taxon>Pseudomonadota</taxon>
        <taxon>Alphaproteobacteria</taxon>
        <taxon>Rhodobacterales</taxon>
        <taxon>Roseobacteraceae</taxon>
        <taxon>Thalassovita</taxon>
    </lineage>
</organism>
<dbReference type="AlphaFoldDB" id="A0A6L8LKC1"/>
<comment type="caution">
    <text evidence="1">The sequence shown here is derived from an EMBL/GenBank/DDBJ whole genome shotgun (WGS) entry which is preliminary data.</text>
</comment>
<gene>
    <name evidence="1" type="ORF">GR167_14465</name>
</gene>
<dbReference type="RefSeq" id="WP_160974424.1">
    <property type="nucleotide sequence ID" value="NZ_WWEN01000006.1"/>
</dbReference>
<keyword evidence="2" id="KW-1185">Reference proteome</keyword>
<dbReference type="Proteomes" id="UP000479043">
    <property type="component" value="Unassembled WGS sequence"/>
</dbReference>
<accession>A0A6L8LKC1</accession>
<sequence length="222" mass="25179">MVTEITKSQIIRASGCFPIFDGRAILSTSTTSKSEEEIATYRSKPPAPWGYSDLPNILKELFKTKKLDQITAGLKANFDEVQANSKIAIVKYVASKLDPNQYSYSEDRLPARTLGEGYSFRPTYDIALRSKSGIHFVFISPSAKPVLKKSQRNLLIRALSIPQPGYDEDLFVEYFEFPELSYGREALHISDTFQYFDSADIIQHFLNFAIIDNRFKRPGSLL</sequence>
<protein>
    <submittedName>
        <fullName evidence="1">Uncharacterized protein</fullName>
    </submittedName>
</protein>